<dbReference type="AlphaFoldDB" id="A0A839IKY4"/>
<dbReference type="Proteomes" id="UP000565262">
    <property type="component" value="Unassembled WGS sequence"/>
</dbReference>
<dbReference type="InterPro" id="IPR032687">
    <property type="entry name" value="AraC-type_N"/>
</dbReference>
<keyword evidence="6" id="KW-1185">Reference proteome</keyword>
<comment type="caution">
    <text evidence="5">The sequence shown here is derived from an EMBL/GenBank/DDBJ whole genome shotgun (WGS) entry which is preliminary data.</text>
</comment>
<sequence>MQLGNVQVNFLQAMRSAIRLCQQDADTLFGQFGLADLEQSHPDRRISIPHYMRLGHAAIELTGHKELGLIMGQQTQLHHFGSLGFCAQSSATLKDVLSVLICYERLFSENSRGHSRIIRADNKTGFQFYSISPYNDYNRFVVDAVIGGWLSFLQDCNGESIKNWNGASIEIEFAQPDYVSSYALWPVPVHFGMKQNILWLPDHIGDKVNQFANPVSHQQMKQICLKQLEQITKGRNIQQQVSELIAMHLTGQTPTLEFISAEMQLEPWTLRRKLHKENSSFKALLDDTRKALATRYIRDTHLSNGEISYLMGFSTPAAFQKAFKRWHNLSPGQFRNQHR</sequence>
<dbReference type="SUPFAM" id="SSF46689">
    <property type="entry name" value="Homeodomain-like"/>
    <property type="match status" value="1"/>
</dbReference>
<dbReference type="GO" id="GO:0005829">
    <property type="term" value="C:cytosol"/>
    <property type="evidence" value="ECO:0007669"/>
    <property type="project" value="TreeGrafter"/>
</dbReference>
<dbReference type="EMBL" id="JACJFM010000002">
    <property type="protein sequence ID" value="MBB1485384.1"/>
    <property type="molecule type" value="Genomic_DNA"/>
</dbReference>
<evidence type="ECO:0000256" key="3">
    <source>
        <dbReference type="ARBA" id="ARBA00023163"/>
    </source>
</evidence>
<evidence type="ECO:0000256" key="1">
    <source>
        <dbReference type="ARBA" id="ARBA00023015"/>
    </source>
</evidence>
<dbReference type="InterPro" id="IPR018060">
    <property type="entry name" value="HTH_AraC"/>
</dbReference>
<evidence type="ECO:0000313" key="6">
    <source>
        <dbReference type="Proteomes" id="UP000565262"/>
    </source>
</evidence>
<name>A0A839IKY4_9GAMM</name>
<protein>
    <submittedName>
        <fullName evidence="5">AraC family transcriptional regulator</fullName>
    </submittedName>
</protein>
<keyword evidence="2" id="KW-0238">DNA-binding</keyword>
<dbReference type="PROSITE" id="PS01124">
    <property type="entry name" value="HTH_ARAC_FAMILY_2"/>
    <property type="match status" value="1"/>
</dbReference>
<gene>
    <name evidence="5" type="ORF">H4O21_01965</name>
</gene>
<keyword evidence="3" id="KW-0804">Transcription</keyword>
<accession>A0A839IKY4</accession>
<dbReference type="PANTHER" id="PTHR47894">
    <property type="entry name" value="HTH-TYPE TRANSCRIPTIONAL REGULATOR GADX"/>
    <property type="match status" value="1"/>
</dbReference>
<reference evidence="5 6" key="1">
    <citation type="submission" date="2020-08" db="EMBL/GenBank/DDBJ databases">
        <title>Oceanospirillum sp. nov. isolated from marine sediment.</title>
        <authorList>
            <person name="Ji X."/>
        </authorList>
    </citation>
    <scope>NUCLEOTIDE SEQUENCE [LARGE SCALE GENOMIC DNA]</scope>
    <source>
        <strain evidence="5 6">D5</strain>
    </source>
</reference>
<dbReference type="PANTHER" id="PTHR47894:SF1">
    <property type="entry name" value="HTH-TYPE TRANSCRIPTIONAL REGULATOR VQSM"/>
    <property type="match status" value="1"/>
</dbReference>
<dbReference type="Pfam" id="PF12625">
    <property type="entry name" value="Arabinose_bd"/>
    <property type="match status" value="1"/>
</dbReference>
<dbReference type="GO" id="GO:0003700">
    <property type="term" value="F:DNA-binding transcription factor activity"/>
    <property type="evidence" value="ECO:0007669"/>
    <property type="project" value="InterPro"/>
</dbReference>
<keyword evidence="1" id="KW-0805">Transcription regulation</keyword>
<dbReference type="RefSeq" id="WP_182807168.1">
    <property type="nucleotide sequence ID" value="NZ_JACJFM010000002.1"/>
</dbReference>
<dbReference type="GO" id="GO:0000976">
    <property type="term" value="F:transcription cis-regulatory region binding"/>
    <property type="evidence" value="ECO:0007669"/>
    <property type="project" value="TreeGrafter"/>
</dbReference>
<feature type="domain" description="HTH araC/xylS-type" evidence="4">
    <location>
        <begin position="239"/>
        <end position="337"/>
    </location>
</feature>
<evidence type="ECO:0000256" key="2">
    <source>
        <dbReference type="ARBA" id="ARBA00023125"/>
    </source>
</evidence>
<dbReference type="Gene3D" id="1.10.10.60">
    <property type="entry name" value="Homeodomain-like"/>
    <property type="match status" value="1"/>
</dbReference>
<dbReference type="InterPro" id="IPR009057">
    <property type="entry name" value="Homeodomain-like_sf"/>
</dbReference>
<organism evidence="5 6">
    <name type="scientific">Oceanospirillum sediminis</name>
    <dbReference type="NCBI Taxonomy" id="2760088"/>
    <lineage>
        <taxon>Bacteria</taxon>
        <taxon>Pseudomonadati</taxon>
        <taxon>Pseudomonadota</taxon>
        <taxon>Gammaproteobacteria</taxon>
        <taxon>Oceanospirillales</taxon>
        <taxon>Oceanospirillaceae</taxon>
        <taxon>Oceanospirillum</taxon>
    </lineage>
</organism>
<dbReference type="SMART" id="SM00342">
    <property type="entry name" value="HTH_ARAC"/>
    <property type="match status" value="1"/>
</dbReference>
<dbReference type="Pfam" id="PF12833">
    <property type="entry name" value="HTH_18"/>
    <property type="match status" value="1"/>
</dbReference>
<evidence type="ECO:0000313" key="5">
    <source>
        <dbReference type="EMBL" id="MBB1485384.1"/>
    </source>
</evidence>
<evidence type="ECO:0000259" key="4">
    <source>
        <dbReference type="PROSITE" id="PS01124"/>
    </source>
</evidence>
<proteinExistence type="predicted"/>